<protein>
    <submittedName>
        <fullName evidence="1">Uncharacterized protein</fullName>
    </submittedName>
</protein>
<keyword evidence="2" id="KW-1185">Reference proteome</keyword>
<evidence type="ECO:0000313" key="1">
    <source>
        <dbReference type="EMBL" id="KAK7503986.1"/>
    </source>
</evidence>
<comment type="caution">
    <text evidence="1">The sequence shown here is derived from an EMBL/GenBank/DDBJ whole genome shotgun (WGS) entry which is preliminary data.</text>
</comment>
<accession>A0ABD0LXX9</accession>
<proteinExistence type="predicted"/>
<evidence type="ECO:0000313" key="2">
    <source>
        <dbReference type="Proteomes" id="UP001519460"/>
    </source>
</evidence>
<organism evidence="1 2">
    <name type="scientific">Batillaria attramentaria</name>
    <dbReference type="NCBI Taxonomy" id="370345"/>
    <lineage>
        <taxon>Eukaryota</taxon>
        <taxon>Metazoa</taxon>
        <taxon>Spiralia</taxon>
        <taxon>Lophotrochozoa</taxon>
        <taxon>Mollusca</taxon>
        <taxon>Gastropoda</taxon>
        <taxon>Caenogastropoda</taxon>
        <taxon>Sorbeoconcha</taxon>
        <taxon>Cerithioidea</taxon>
        <taxon>Batillariidae</taxon>
        <taxon>Batillaria</taxon>
    </lineage>
</organism>
<gene>
    <name evidence="1" type="ORF">BaRGS_00004718</name>
</gene>
<dbReference type="AlphaFoldDB" id="A0ABD0LXX9"/>
<dbReference type="EMBL" id="JACVVK020000017">
    <property type="protein sequence ID" value="KAK7503986.1"/>
    <property type="molecule type" value="Genomic_DNA"/>
</dbReference>
<dbReference type="Proteomes" id="UP001519460">
    <property type="component" value="Unassembled WGS sequence"/>
</dbReference>
<name>A0ABD0LXX9_9CAEN</name>
<reference evidence="1 2" key="1">
    <citation type="journal article" date="2023" name="Sci. Data">
        <title>Genome assembly of the Korean intertidal mud-creeper Batillaria attramentaria.</title>
        <authorList>
            <person name="Patra A.K."/>
            <person name="Ho P.T."/>
            <person name="Jun S."/>
            <person name="Lee S.J."/>
            <person name="Kim Y."/>
            <person name="Won Y.J."/>
        </authorList>
    </citation>
    <scope>NUCLEOTIDE SEQUENCE [LARGE SCALE GENOMIC DNA]</scope>
    <source>
        <strain evidence="1">Wonlab-2016</strain>
    </source>
</reference>
<sequence length="98" mass="11009">MLDFSGTHLHFNIPRTLVGFDLYFAQSGAPNHPSYDLSLARSHTHTPGATSDIRRMGTASTALRQRGKNNREQGQYCWCYFGLVVEPVLHVGGEGWRF</sequence>